<organism evidence="2">
    <name type="scientific">uncultured Caudovirales phage</name>
    <dbReference type="NCBI Taxonomy" id="2100421"/>
    <lineage>
        <taxon>Viruses</taxon>
        <taxon>Duplodnaviria</taxon>
        <taxon>Heunggongvirae</taxon>
        <taxon>Uroviricota</taxon>
        <taxon>Caudoviricetes</taxon>
        <taxon>Peduoviridae</taxon>
        <taxon>Maltschvirus</taxon>
        <taxon>Maltschvirus maltsch</taxon>
    </lineage>
</organism>
<name>A0A6J5MFY9_9CAUD</name>
<gene>
    <name evidence="3" type="ORF">UFOVP1218_8</name>
    <name evidence="2" type="ORF">UFOVP489_17</name>
</gene>
<proteinExistence type="predicted"/>
<feature type="compositionally biased region" description="Low complexity" evidence="1">
    <location>
        <begin position="426"/>
        <end position="439"/>
    </location>
</feature>
<feature type="region of interest" description="Disordered" evidence="1">
    <location>
        <begin position="426"/>
        <end position="455"/>
    </location>
</feature>
<reference evidence="2" key="1">
    <citation type="submission" date="2020-04" db="EMBL/GenBank/DDBJ databases">
        <authorList>
            <person name="Chiriac C."/>
            <person name="Salcher M."/>
            <person name="Ghai R."/>
            <person name="Kavagutti S V."/>
        </authorList>
    </citation>
    <scope>NUCLEOTIDE SEQUENCE</scope>
</reference>
<evidence type="ECO:0000313" key="2">
    <source>
        <dbReference type="EMBL" id="CAB4145524.1"/>
    </source>
</evidence>
<protein>
    <recommendedName>
        <fullName evidence="4">Tail tape measure protein</fullName>
    </recommendedName>
</protein>
<evidence type="ECO:0000256" key="1">
    <source>
        <dbReference type="SAM" id="MobiDB-lite"/>
    </source>
</evidence>
<accession>A0A6J5MFY9</accession>
<dbReference type="EMBL" id="LR796458">
    <property type="protein sequence ID" value="CAB4145524.1"/>
    <property type="molecule type" value="Genomic_DNA"/>
</dbReference>
<evidence type="ECO:0000313" key="3">
    <source>
        <dbReference type="EMBL" id="CAB4191022.1"/>
    </source>
</evidence>
<dbReference type="EMBL" id="LR797160">
    <property type="protein sequence ID" value="CAB4191022.1"/>
    <property type="molecule type" value="Genomic_DNA"/>
</dbReference>
<evidence type="ECO:0008006" key="4">
    <source>
        <dbReference type="Google" id="ProtNLM"/>
    </source>
</evidence>
<sequence>MGTSFRFNFEGVVMATGSRTLKLSILADVDQLNKSLKAANNDVEDSSSKLGEFSKKAGLAFAAAGVAAAAYAGKLLVDGVKAAIEDEKSQASLAQTLGNVTGATNDQIAATEKYITKTSLANGITDDQLRPSLERLVRATKDVNEAQRLQTLALDIAAGSGKSLEAVSNALGKAYEGNTGALGKLGVGLSSAQLKTMSMDEVTKALSDTFGGQAATKAETFQGKMDRLSVSFNEAKETVGGYVLDALTPLLDGFVNKGIPAIQGFADSLGKTLGPVFAEIFKVIRDDVLPILTTWWNFIVDDIVPTITAVVKPILEGLASAFNTIKKAVVANSDELQPFLDLLNSIWDFIKKYLAPLLGGAFKMALEAIGTIVGGLVTGFSKLVGFITDTIDKMKAFVKYITDNPVTRFFFGDSSTDKSLKASVSFDTTTTTPSGSSSSSGGGIQTATPDSTFTPGADPYTFTGAPLSSYSAAMQQAILDREAAKARTAALNAAREQAAADRLAATGGLSTADRITINVSGAIDPEGTARTIVNTLNDSYYRGTNGASSLQFA</sequence>